<evidence type="ECO:0000313" key="1">
    <source>
        <dbReference type="EMBL" id="WMW79705.1"/>
    </source>
</evidence>
<keyword evidence="2" id="KW-1185">Reference proteome</keyword>
<organism evidence="1 2">
    <name type="scientific">Undibacterium cyanobacteriorum</name>
    <dbReference type="NCBI Taxonomy" id="3073561"/>
    <lineage>
        <taxon>Bacteria</taxon>
        <taxon>Pseudomonadati</taxon>
        <taxon>Pseudomonadota</taxon>
        <taxon>Betaproteobacteria</taxon>
        <taxon>Burkholderiales</taxon>
        <taxon>Oxalobacteraceae</taxon>
        <taxon>Undibacterium</taxon>
    </lineage>
</organism>
<dbReference type="EMBL" id="CP133720">
    <property type="protein sequence ID" value="WMW79705.1"/>
    <property type="molecule type" value="Genomic_DNA"/>
</dbReference>
<protein>
    <submittedName>
        <fullName evidence="1">Uncharacterized protein</fullName>
    </submittedName>
</protein>
<dbReference type="Proteomes" id="UP001181355">
    <property type="component" value="Chromosome"/>
</dbReference>
<proteinExistence type="predicted"/>
<sequence>MSLDLDQSRLEIYPRLCKNEQLGKFVRFVCVHMLARACIDIYNDKNKWSN</sequence>
<gene>
    <name evidence="1" type="ORF">RF679_13725</name>
</gene>
<accession>A0ABY9RHE8</accession>
<name>A0ABY9RHE8_9BURK</name>
<reference evidence="1" key="1">
    <citation type="submission" date="2023-09" db="EMBL/GenBank/DDBJ databases">
        <title>Undibacterium sp. 20NA77.5 isolated from freshwater.</title>
        <authorList>
            <person name="Le V."/>
            <person name="Ko S.-R."/>
            <person name="Ahn C.-Y."/>
            <person name="Oh H.-M."/>
        </authorList>
    </citation>
    <scope>NUCLEOTIDE SEQUENCE</scope>
    <source>
        <strain evidence="1">20NA77.5</strain>
    </source>
</reference>
<evidence type="ECO:0000313" key="2">
    <source>
        <dbReference type="Proteomes" id="UP001181355"/>
    </source>
</evidence>
<dbReference type="RefSeq" id="WP_309481200.1">
    <property type="nucleotide sequence ID" value="NZ_CP133720.1"/>
</dbReference>